<dbReference type="Pfam" id="PF09339">
    <property type="entry name" value="HTH_IclR"/>
    <property type="match status" value="1"/>
</dbReference>
<dbReference type="InterPro" id="IPR005471">
    <property type="entry name" value="Tscrpt_reg_IclR_N"/>
</dbReference>
<evidence type="ECO:0000313" key="8">
    <source>
        <dbReference type="EMBL" id="RXH06503.1"/>
    </source>
</evidence>
<keyword evidence="2" id="KW-0238">DNA-binding</keyword>
<reference evidence="7 9" key="1">
    <citation type="submission" date="2018-06" db="EMBL/GenBank/DDBJ databases">
        <title>Comparative genomics of rhizobia nodulating Arachis hypogaea in China.</title>
        <authorList>
            <person name="Li Y."/>
        </authorList>
    </citation>
    <scope>NUCLEOTIDE SEQUENCE [LARGE SCALE GENOMIC DNA]</scope>
    <source>
        <strain evidence="7 9">CCBAU 51670</strain>
        <plasmid evidence="7 9">unnamed1</plasmid>
    </source>
</reference>
<dbReference type="InterPro" id="IPR029016">
    <property type="entry name" value="GAF-like_dom_sf"/>
</dbReference>
<dbReference type="PANTHER" id="PTHR30136:SF24">
    <property type="entry name" value="HTH-TYPE TRANSCRIPTIONAL REPRESSOR ALLR"/>
    <property type="match status" value="1"/>
</dbReference>
<dbReference type="EMBL" id="CP030054">
    <property type="protein sequence ID" value="QAU51103.1"/>
    <property type="molecule type" value="Genomic_DNA"/>
</dbReference>
<dbReference type="PROSITE" id="PS51077">
    <property type="entry name" value="HTH_ICLR"/>
    <property type="match status" value="1"/>
</dbReference>
<dbReference type="Pfam" id="PF01614">
    <property type="entry name" value="IclR_C"/>
    <property type="match status" value="1"/>
</dbReference>
<evidence type="ECO:0000256" key="3">
    <source>
        <dbReference type="ARBA" id="ARBA00023163"/>
    </source>
</evidence>
<dbReference type="EMBL" id="RDQZ01000043">
    <property type="protein sequence ID" value="RXH06503.1"/>
    <property type="molecule type" value="Genomic_DNA"/>
</dbReference>
<evidence type="ECO:0000256" key="4">
    <source>
        <dbReference type="SAM" id="MobiDB-lite"/>
    </source>
</evidence>
<keyword evidence="7" id="KW-0614">Plasmid</keyword>
<accession>A0AAE5X979</accession>
<dbReference type="GO" id="GO:0045892">
    <property type="term" value="P:negative regulation of DNA-templated transcription"/>
    <property type="evidence" value="ECO:0007669"/>
    <property type="project" value="TreeGrafter"/>
</dbReference>
<gene>
    <name evidence="8" type="ORF">EAS56_34100</name>
    <name evidence="7" type="ORF">XH91_38200</name>
</gene>
<dbReference type="RefSeq" id="WP_128929556.1">
    <property type="nucleotide sequence ID" value="NZ_CP030054.1"/>
</dbReference>
<dbReference type="InterPro" id="IPR014757">
    <property type="entry name" value="Tscrpt_reg_IclR_C"/>
</dbReference>
<name>A0AAE5X979_9BRAD</name>
<sequence>MKRHDEQMSNNARTTERAFSGPRSALRVMDILQALAAEPEGLTLAKLSDRLKLPKTSVFSLMRALEGGGYARSDNGHYILGDQAIKLGASLAQARSFPKCARPVLERLARETEETILLGVLSEEGHEISYVDVIESEKPLRFAVRIGNRRPLYCTAAGKAMLAFLPENVQTAYLTQTKFVKFTDDTSSKEELVAMFPEIRHRGVVVDANGIIDGATGIASPCFDEAGLVSCSVTIAGPTARLLLAREHIERLTFKAAEQISQILGYRGPYPPAEDSAERADTGKRRKK</sequence>
<dbReference type="KEGG" id="bgz:XH91_38200"/>
<feature type="domain" description="IclR-ED" evidence="6">
    <location>
        <begin position="83"/>
        <end position="266"/>
    </location>
</feature>
<dbReference type="GO" id="GO:0003700">
    <property type="term" value="F:DNA-binding transcription factor activity"/>
    <property type="evidence" value="ECO:0007669"/>
    <property type="project" value="TreeGrafter"/>
</dbReference>
<dbReference type="GO" id="GO:0003677">
    <property type="term" value="F:DNA binding"/>
    <property type="evidence" value="ECO:0007669"/>
    <property type="project" value="UniProtKB-KW"/>
</dbReference>
<proteinExistence type="predicted"/>
<feature type="domain" description="HTH iclR-type" evidence="5">
    <location>
        <begin position="22"/>
        <end position="82"/>
    </location>
</feature>
<geneLocation type="plasmid" evidence="7 9">
    <name>unnamed1</name>
</geneLocation>
<organism evidence="7 9">
    <name type="scientific">Bradyrhizobium guangzhouense</name>
    <dbReference type="NCBI Taxonomy" id="1325095"/>
    <lineage>
        <taxon>Bacteria</taxon>
        <taxon>Pseudomonadati</taxon>
        <taxon>Pseudomonadota</taxon>
        <taxon>Alphaproteobacteria</taxon>
        <taxon>Hyphomicrobiales</taxon>
        <taxon>Nitrobacteraceae</taxon>
        <taxon>Bradyrhizobium</taxon>
    </lineage>
</organism>
<evidence type="ECO:0000256" key="2">
    <source>
        <dbReference type="ARBA" id="ARBA00023125"/>
    </source>
</evidence>
<protein>
    <submittedName>
        <fullName evidence="8">IclR family transcriptional regulator</fullName>
    </submittedName>
</protein>
<dbReference type="AlphaFoldDB" id="A0AAE5X979"/>
<dbReference type="InterPro" id="IPR036390">
    <property type="entry name" value="WH_DNA-bd_sf"/>
</dbReference>
<dbReference type="SMART" id="SM00346">
    <property type="entry name" value="HTH_ICLR"/>
    <property type="match status" value="1"/>
</dbReference>
<dbReference type="InterPro" id="IPR050707">
    <property type="entry name" value="HTH_MetabolicPath_Reg"/>
</dbReference>
<keyword evidence="10" id="KW-1185">Reference proteome</keyword>
<evidence type="ECO:0000259" key="5">
    <source>
        <dbReference type="PROSITE" id="PS51077"/>
    </source>
</evidence>
<feature type="region of interest" description="Disordered" evidence="4">
    <location>
        <begin position="268"/>
        <end position="288"/>
    </location>
</feature>
<dbReference type="SUPFAM" id="SSF46785">
    <property type="entry name" value="Winged helix' DNA-binding domain"/>
    <property type="match status" value="1"/>
</dbReference>
<evidence type="ECO:0000313" key="7">
    <source>
        <dbReference type="EMBL" id="QAU51103.1"/>
    </source>
</evidence>
<dbReference type="InterPro" id="IPR036388">
    <property type="entry name" value="WH-like_DNA-bd_sf"/>
</dbReference>
<dbReference type="PROSITE" id="PS51078">
    <property type="entry name" value="ICLR_ED"/>
    <property type="match status" value="1"/>
</dbReference>
<evidence type="ECO:0000256" key="1">
    <source>
        <dbReference type="ARBA" id="ARBA00023015"/>
    </source>
</evidence>
<dbReference type="Gene3D" id="1.10.10.10">
    <property type="entry name" value="Winged helix-like DNA-binding domain superfamily/Winged helix DNA-binding domain"/>
    <property type="match status" value="1"/>
</dbReference>
<keyword evidence="3" id="KW-0804">Transcription</keyword>
<dbReference type="Gene3D" id="3.30.450.40">
    <property type="match status" value="1"/>
</dbReference>
<reference evidence="8 10" key="2">
    <citation type="submission" date="2018-10" db="EMBL/GenBank/DDBJ databases">
        <title>Bradyrhizobium sp. nov., effective nodules isolated from peanut in China.</title>
        <authorList>
            <person name="Li Y."/>
        </authorList>
    </citation>
    <scope>NUCLEOTIDE SEQUENCE [LARGE SCALE GENOMIC DNA]</scope>
    <source>
        <strain evidence="8 10">CCBAU 53426</strain>
    </source>
</reference>
<feature type="compositionally biased region" description="Basic and acidic residues" evidence="4">
    <location>
        <begin position="276"/>
        <end position="288"/>
    </location>
</feature>
<dbReference type="Proteomes" id="UP000290401">
    <property type="component" value="Unassembled WGS sequence"/>
</dbReference>
<evidence type="ECO:0000313" key="10">
    <source>
        <dbReference type="Proteomes" id="UP000290401"/>
    </source>
</evidence>
<keyword evidence="1" id="KW-0805">Transcription regulation</keyword>
<dbReference type="Proteomes" id="UP000288972">
    <property type="component" value="Plasmid unnamed1"/>
</dbReference>
<evidence type="ECO:0000313" key="9">
    <source>
        <dbReference type="Proteomes" id="UP000288972"/>
    </source>
</evidence>
<dbReference type="SUPFAM" id="SSF55781">
    <property type="entry name" value="GAF domain-like"/>
    <property type="match status" value="1"/>
</dbReference>
<dbReference type="PANTHER" id="PTHR30136">
    <property type="entry name" value="HELIX-TURN-HELIX TRANSCRIPTIONAL REGULATOR, ICLR FAMILY"/>
    <property type="match status" value="1"/>
</dbReference>
<evidence type="ECO:0000259" key="6">
    <source>
        <dbReference type="PROSITE" id="PS51078"/>
    </source>
</evidence>